<proteinExistence type="predicted"/>
<dbReference type="AlphaFoldDB" id="A0A5J5H2T4"/>
<organism evidence="2 3">
    <name type="scientific">Niallia endozanthoxylica</name>
    <dbReference type="NCBI Taxonomy" id="2036016"/>
    <lineage>
        <taxon>Bacteria</taxon>
        <taxon>Bacillati</taxon>
        <taxon>Bacillota</taxon>
        <taxon>Bacilli</taxon>
        <taxon>Bacillales</taxon>
        <taxon>Bacillaceae</taxon>
        <taxon>Niallia</taxon>
    </lineage>
</organism>
<feature type="transmembrane region" description="Helical" evidence="1">
    <location>
        <begin position="153"/>
        <end position="172"/>
    </location>
</feature>
<feature type="transmembrane region" description="Helical" evidence="1">
    <location>
        <begin position="304"/>
        <end position="323"/>
    </location>
</feature>
<feature type="transmembrane region" description="Helical" evidence="1">
    <location>
        <begin position="213"/>
        <end position="232"/>
    </location>
</feature>
<keyword evidence="1" id="KW-0472">Membrane</keyword>
<name>A0A5J5H2T4_9BACI</name>
<protein>
    <submittedName>
        <fullName evidence="2">Uncharacterized protein</fullName>
    </submittedName>
</protein>
<gene>
    <name evidence="2" type="ORF">F4V44_23070</name>
</gene>
<dbReference type="Proteomes" id="UP000326671">
    <property type="component" value="Unassembled WGS sequence"/>
</dbReference>
<evidence type="ECO:0000256" key="1">
    <source>
        <dbReference type="SAM" id="Phobius"/>
    </source>
</evidence>
<reference evidence="2 3" key="1">
    <citation type="submission" date="2019-09" db="EMBL/GenBank/DDBJ databases">
        <title>Whole genome sequences of isolates from the Mars Exploration Rovers.</title>
        <authorList>
            <person name="Seuylemezian A."/>
            <person name="Vaishampayan P."/>
        </authorList>
    </citation>
    <scope>NUCLEOTIDE SEQUENCE [LARGE SCALE GENOMIC DNA]</scope>
    <source>
        <strain evidence="2 3">MER_TA_151</strain>
    </source>
</reference>
<dbReference type="EMBL" id="VYKL01000044">
    <property type="protein sequence ID" value="KAA9014886.1"/>
    <property type="molecule type" value="Genomic_DNA"/>
</dbReference>
<keyword evidence="1" id="KW-1133">Transmembrane helix</keyword>
<feature type="transmembrane region" description="Helical" evidence="1">
    <location>
        <begin position="91"/>
        <end position="110"/>
    </location>
</feature>
<sequence>MANNYGGKRIIQSAARVSKFLEHIRLNQGKLLPLAVLIIPSAFLTGCSVEASASTLSAISDTLQHAGNWFEALNAAAKEDVLNPKSQMKEFMVWLYKTISMIIYTPVFLFDNEFFRHMIRVFSGLSIAIVSVASMLEGFKKVLGWSGTPLRQIVIRLPILIAVCGFAPYGFVKAIEVMNGITNMFLGMGTKFLSSSTYSTYEEFSLINDAFEVIGLFLFILLYIALLIPMLLNHGKRWFNMTALGILTPFAMLGYIFDSLKSLHHSWWNSLKELFLVQIVYSIYVTILSLLMFAVPFPTTIEGFFAKLLVILGGLYMMAIPPASVKKYFDHGPTPKQSYAVVAQKLGKFVLRRV</sequence>
<comment type="caution">
    <text evidence="2">The sequence shown here is derived from an EMBL/GenBank/DDBJ whole genome shotgun (WGS) entry which is preliminary data.</text>
</comment>
<feature type="transmembrane region" description="Helical" evidence="1">
    <location>
        <begin position="31"/>
        <end position="53"/>
    </location>
</feature>
<evidence type="ECO:0000313" key="2">
    <source>
        <dbReference type="EMBL" id="KAA9014886.1"/>
    </source>
</evidence>
<feature type="transmembrane region" description="Helical" evidence="1">
    <location>
        <begin position="117"/>
        <end position="133"/>
    </location>
</feature>
<dbReference type="OrthoDB" id="2864234at2"/>
<feature type="transmembrane region" description="Helical" evidence="1">
    <location>
        <begin position="184"/>
        <end position="201"/>
    </location>
</feature>
<accession>A0A5J5H2T4</accession>
<keyword evidence="3" id="KW-1185">Reference proteome</keyword>
<evidence type="ECO:0000313" key="3">
    <source>
        <dbReference type="Proteomes" id="UP000326671"/>
    </source>
</evidence>
<feature type="transmembrane region" description="Helical" evidence="1">
    <location>
        <begin position="239"/>
        <end position="257"/>
    </location>
</feature>
<feature type="transmembrane region" description="Helical" evidence="1">
    <location>
        <begin position="277"/>
        <end position="297"/>
    </location>
</feature>
<keyword evidence="1" id="KW-0812">Transmembrane</keyword>